<dbReference type="Gene3D" id="3.40.30.10">
    <property type="entry name" value="Glutaredoxin"/>
    <property type="match status" value="1"/>
</dbReference>
<dbReference type="GO" id="GO:0015035">
    <property type="term" value="F:protein-disulfide reductase activity"/>
    <property type="evidence" value="ECO:0007669"/>
    <property type="project" value="UniProtKB-UniRule"/>
</dbReference>
<comment type="caution">
    <text evidence="11">The sequence shown here is derived from an EMBL/GenBank/DDBJ whole genome shotgun (WGS) entry which is preliminary data.</text>
</comment>
<dbReference type="HOGENOM" id="CLU_090389_10_4_9"/>
<keyword evidence="5 9" id="KW-0676">Redox-active center</keyword>
<dbReference type="InterPro" id="IPR017937">
    <property type="entry name" value="Thioredoxin_CS"/>
</dbReference>
<dbReference type="PATRIC" id="fig|999408.3.peg.2877"/>
<evidence type="ECO:0000256" key="4">
    <source>
        <dbReference type="ARBA" id="ARBA00023157"/>
    </source>
</evidence>
<dbReference type="AlphaFoldDB" id="A0A0E2HB55"/>
<evidence type="ECO:0000256" key="3">
    <source>
        <dbReference type="ARBA" id="ARBA00022982"/>
    </source>
</evidence>
<sequence length="105" mass="11943">MELKHLNKDEFEQAVNADDELVVVDFFATWCGPCKMLGPVIERAADKFSDVHFYKVDIDEEMDLAARFQVMSVPTLIYFKRGEVLSKSIGLVSPSDIDKEISKLK</sequence>
<reference evidence="11 12" key="1">
    <citation type="submission" date="2013-01" db="EMBL/GenBank/DDBJ databases">
        <title>The Genome Sequence of Clostridium clostridioforme 90A8.</title>
        <authorList>
            <consortium name="The Broad Institute Genome Sequencing Platform"/>
            <person name="Earl A."/>
            <person name="Ward D."/>
            <person name="Feldgarden M."/>
            <person name="Gevers D."/>
            <person name="Courvalin P."/>
            <person name="Lambert T."/>
            <person name="Walker B."/>
            <person name="Young S.K."/>
            <person name="Zeng Q."/>
            <person name="Gargeya S."/>
            <person name="Fitzgerald M."/>
            <person name="Haas B."/>
            <person name="Abouelleil A."/>
            <person name="Alvarado L."/>
            <person name="Arachchi H.M."/>
            <person name="Berlin A.M."/>
            <person name="Chapman S.B."/>
            <person name="Dewar J."/>
            <person name="Goldberg J."/>
            <person name="Griggs A."/>
            <person name="Gujja S."/>
            <person name="Hansen M."/>
            <person name="Howarth C."/>
            <person name="Imamovic A."/>
            <person name="Larimer J."/>
            <person name="McCowan C."/>
            <person name="Murphy C."/>
            <person name="Neiman D."/>
            <person name="Pearson M."/>
            <person name="Priest M."/>
            <person name="Roberts A."/>
            <person name="Saif S."/>
            <person name="Shea T."/>
            <person name="Sisk P."/>
            <person name="Sykes S."/>
            <person name="Wortman J."/>
            <person name="Nusbaum C."/>
            <person name="Birren B."/>
        </authorList>
    </citation>
    <scope>NUCLEOTIDE SEQUENCE [LARGE SCALE GENOMIC DNA]</scope>
    <source>
        <strain evidence="11 12">90A8</strain>
    </source>
</reference>
<evidence type="ECO:0000256" key="2">
    <source>
        <dbReference type="ARBA" id="ARBA00022448"/>
    </source>
</evidence>
<evidence type="ECO:0000256" key="5">
    <source>
        <dbReference type="ARBA" id="ARBA00023284"/>
    </source>
</evidence>
<keyword evidence="3" id="KW-0249">Electron transport</keyword>
<evidence type="ECO:0000259" key="10">
    <source>
        <dbReference type="PROSITE" id="PS51352"/>
    </source>
</evidence>
<feature type="active site" description="Nucleophile" evidence="8">
    <location>
        <position position="31"/>
    </location>
</feature>
<evidence type="ECO:0000256" key="8">
    <source>
        <dbReference type="PIRSR" id="PIRSR000077-1"/>
    </source>
</evidence>
<dbReference type="FunFam" id="3.40.30.10:FF:000001">
    <property type="entry name" value="Thioredoxin"/>
    <property type="match status" value="1"/>
</dbReference>
<organism evidence="11 12">
    <name type="scientific">[Clostridium] clostridioforme 90A8</name>
    <dbReference type="NCBI Taxonomy" id="999408"/>
    <lineage>
        <taxon>Bacteria</taxon>
        <taxon>Bacillati</taxon>
        <taxon>Bacillota</taxon>
        <taxon>Clostridia</taxon>
        <taxon>Lachnospirales</taxon>
        <taxon>Lachnospiraceae</taxon>
        <taxon>Enterocloster</taxon>
    </lineage>
</organism>
<proteinExistence type="inferred from homology"/>
<keyword evidence="2" id="KW-0813">Transport</keyword>
<dbReference type="PROSITE" id="PS00194">
    <property type="entry name" value="THIOREDOXIN_1"/>
    <property type="match status" value="1"/>
</dbReference>
<dbReference type="NCBIfam" id="TIGR01068">
    <property type="entry name" value="thioredoxin"/>
    <property type="match status" value="1"/>
</dbReference>
<feature type="site" description="Contributes to redox potential value" evidence="8">
    <location>
        <position position="33"/>
    </location>
</feature>
<feature type="domain" description="Thioredoxin" evidence="10">
    <location>
        <begin position="1"/>
        <end position="105"/>
    </location>
</feature>
<dbReference type="Proteomes" id="UP000013085">
    <property type="component" value="Unassembled WGS sequence"/>
</dbReference>
<dbReference type="SUPFAM" id="SSF52833">
    <property type="entry name" value="Thioredoxin-like"/>
    <property type="match status" value="1"/>
</dbReference>
<feature type="site" description="Deprotonates C-terminal active site Cys" evidence="8">
    <location>
        <position position="25"/>
    </location>
</feature>
<evidence type="ECO:0000256" key="9">
    <source>
        <dbReference type="PIRSR" id="PIRSR000077-4"/>
    </source>
</evidence>
<feature type="site" description="Contributes to redox potential value" evidence="8">
    <location>
        <position position="32"/>
    </location>
</feature>
<gene>
    <name evidence="11" type="ORF">HMPREF1090_02656</name>
</gene>
<dbReference type="InterPro" id="IPR005746">
    <property type="entry name" value="Thioredoxin"/>
</dbReference>
<dbReference type="Pfam" id="PF00085">
    <property type="entry name" value="Thioredoxin"/>
    <property type="match status" value="1"/>
</dbReference>
<dbReference type="PRINTS" id="PR00421">
    <property type="entry name" value="THIOREDOXIN"/>
</dbReference>
<dbReference type="PANTHER" id="PTHR46115">
    <property type="entry name" value="THIOREDOXIN-LIKE PROTEIN 1"/>
    <property type="match status" value="1"/>
</dbReference>
<keyword evidence="4 9" id="KW-1015">Disulfide bond</keyword>
<dbReference type="InterPro" id="IPR036249">
    <property type="entry name" value="Thioredoxin-like_sf"/>
</dbReference>
<evidence type="ECO:0000256" key="7">
    <source>
        <dbReference type="PIRNR" id="PIRNR000077"/>
    </source>
</evidence>
<name>A0A0E2HB55_9FIRM</name>
<dbReference type="InterPro" id="IPR013766">
    <property type="entry name" value="Thioredoxin_domain"/>
</dbReference>
<dbReference type="PIRSF" id="PIRSF000077">
    <property type="entry name" value="Thioredoxin"/>
    <property type="match status" value="1"/>
</dbReference>
<accession>A0A0E2HB55</accession>
<comment type="similarity">
    <text evidence="7">Belongs to the thioredoxin family.</text>
</comment>
<evidence type="ECO:0000256" key="6">
    <source>
        <dbReference type="NCBIfam" id="TIGR01068"/>
    </source>
</evidence>
<evidence type="ECO:0000313" key="12">
    <source>
        <dbReference type="Proteomes" id="UP000013085"/>
    </source>
</evidence>
<evidence type="ECO:0000313" key="11">
    <source>
        <dbReference type="EMBL" id="ENZ13761.1"/>
    </source>
</evidence>
<dbReference type="CDD" id="cd02947">
    <property type="entry name" value="TRX_family"/>
    <property type="match status" value="1"/>
</dbReference>
<feature type="active site" description="Nucleophile" evidence="8">
    <location>
        <position position="34"/>
    </location>
</feature>
<evidence type="ECO:0000256" key="1">
    <source>
        <dbReference type="ARBA" id="ARBA00020570"/>
    </source>
</evidence>
<dbReference type="EMBL" id="AGYR01000029">
    <property type="protein sequence ID" value="ENZ13761.1"/>
    <property type="molecule type" value="Genomic_DNA"/>
</dbReference>
<feature type="disulfide bond" description="Redox-active" evidence="9">
    <location>
        <begin position="31"/>
        <end position="34"/>
    </location>
</feature>
<dbReference type="PROSITE" id="PS51352">
    <property type="entry name" value="THIOREDOXIN_2"/>
    <property type="match status" value="1"/>
</dbReference>
<protein>
    <recommendedName>
        <fullName evidence="1 6">Thioredoxin</fullName>
    </recommendedName>
</protein>